<dbReference type="EMBL" id="FOSW01000007">
    <property type="protein sequence ID" value="SFL13657.1"/>
    <property type="molecule type" value="Genomic_DNA"/>
</dbReference>
<dbReference type="STRING" id="504800.SAMN04488085_10711"/>
<dbReference type="RefSeq" id="WP_177212764.1">
    <property type="nucleotide sequence ID" value="NZ_FOSW01000007.1"/>
</dbReference>
<protein>
    <submittedName>
        <fullName evidence="1">Uncharacterized protein</fullName>
    </submittedName>
</protein>
<dbReference type="Proteomes" id="UP000199152">
    <property type="component" value="Unassembled WGS sequence"/>
</dbReference>
<evidence type="ECO:0000313" key="1">
    <source>
        <dbReference type="EMBL" id="SFL13657.1"/>
    </source>
</evidence>
<accession>A0A1I4F9V7</accession>
<proteinExistence type="predicted"/>
<name>A0A1I4F9V7_9ACTN</name>
<reference evidence="1 2" key="1">
    <citation type="submission" date="2016-10" db="EMBL/GenBank/DDBJ databases">
        <authorList>
            <person name="de Groot N.N."/>
        </authorList>
    </citation>
    <scope>NUCLEOTIDE SEQUENCE [LARGE SCALE GENOMIC DNA]</scope>
    <source>
        <strain evidence="1 2">DSM 45317</strain>
    </source>
</reference>
<gene>
    <name evidence="1" type="ORF">SAMN04488085_10711</name>
</gene>
<organism evidence="1 2">
    <name type="scientific">Geodermatophilus ruber</name>
    <dbReference type="NCBI Taxonomy" id="504800"/>
    <lineage>
        <taxon>Bacteria</taxon>
        <taxon>Bacillati</taxon>
        <taxon>Actinomycetota</taxon>
        <taxon>Actinomycetes</taxon>
        <taxon>Geodermatophilales</taxon>
        <taxon>Geodermatophilaceae</taxon>
        <taxon>Geodermatophilus</taxon>
    </lineage>
</organism>
<evidence type="ECO:0000313" key="2">
    <source>
        <dbReference type="Proteomes" id="UP000199152"/>
    </source>
</evidence>
<keyword evidence="2" id="KW-1185">Reference proteome</keyword>
<dbReference type="InParanoid" id="A0A1I4F9V7"/>
<dbReference type="AlphaFoldDB" id="A0A1I4F9V7"/>
<sequence>MRTALSTLTARLTAVARRNADTYLPWSPLSGIGRAGELAAQHPAFAPTAEPAPRHDA</sequence>